<dbReference type="GO" id="GO:0006281">
    <property type="term" value="P:DNA repair"/>
    <property type="evidence" value="ECO:0007669"/>
    <property type="project" value="UniProtKB-UniRule"/>
</dbReference>
<evidence type="ECO:0000313" key="7">
    <source>
        <dbReference type="Proteomes" id="UP000195859"/>
    </source>
</evidence>
<keyword evidence="2" id="KW-0234">DNA repair</keyword>
<feature type="region of interest" description="Disordered" evidence="4">
    <location>
        <begin position="106"/>
        <end position="142"/>
    </location>
</feature>
<reference evidence="7 8" key="1">
    <citation type="submission" date="2017-04" db="EMBL/GenBank/DDBJ databases">
        <title>Function of individual gut microbiota members based on whole genome sequencing of pure cultures obtained from chicken caecum.</title>
        <authorList>
            <person name="Medvecky M."/>
            <person name="Cejkova D."/>
            <person name="Polansky O."/>
            <person name="Karasova D."/>
            <person name="Kubasova T."/>
            <person name="Cizek A."/>
            <person name="Rychlik I."/>
        </authorList>
    </citation>
    <scope>NUCLEOTIDE SEQUENCE [LARGE SCALE GENOMIC DNA]</scope>
    <source>
        <strain evidence="7">An101</strain>
        <strain evidence="8">An115</strain>
    </source>
</reference>
<keyword evidence="2" id="KW-0227">DNA damage</keyword>
<keyword evidence="2" id="KW-0235">DNA replication</keyword>
<feature type="compositionally biased region" description="Low complexity" evidence="4">
    <location>
        <begin position="109"/>
        <end position="123"/>
    </location>
</feature>
<comment type="function">
    <text evidence="2">Plays an important role in DNA replication, recombination and repair. Binds to ssDNA and to an array of partner proteins to recruit them to their sites of action during DNA metabolism.</text>
</comment>
<dbReference type="NCBIfam" id="TIGR00621">
    <property type="entry name" value="ssb"/>
    <property type="match status" value="1"/>
</dbReference>
<comment type="caution">
    <text evidence="6">The sequence shown here is derived from an EMBL/GenBank/DDBJ whole genome shotgun (WGS) entry which is preliminary data.</text>
</comment>
<evidence type="ECO:0000256" key="1">
    <source>
        <dbReference type="ARBA" id="ARBA00023125"/>
    </source>
</evidence>
<dbReference type="RefSeq" id="WP_087175688.1">
    <property type="nucleotide sequence ID" value="NZ_NFLS01000001.1"/>
</dbReference>
<evidence type="ECO:0000256" key="3">
    <source>
        <dbReference type="PIRNR" id="PIRNR002070"/>
    </source>
</evidence>
<dbReference type="EMBL" id="NFLZ01000017">
    <property type="protein sequence ID" value="OUQ75519.1"/>
    <property type="molecule type" value="Genomic_DNA"/>
</dbReference>
<dbReference type="Gene3D" id="2.40.50.140">
    <property type="entry name" value="Nucleic acid-binding proteins"/>
    <property type="match status" value="1"/>
</dbReference>
<evidence type="ECO:0000313" key="8">
    <source>
        <dbReference type="Proteomes" id="UP000196293"/>
    </source>
</evidence>
<sequence length="142" mass="15529">MINRTVLTGRLTRDPELRTTGSGISVTQFVLAVDRPHYKGKESGADFISCVAWRKTAELISTYFHRGSLVGIDGRVQTRSYDDKAGNRVYVTEIVVENVTFLESKKDANSNTGNAGNNSAAKNDPFEGNSGPVDITEDDLPF</sequence>
<dbReference type="InterPro" id="IPR011344">
    <property type="entry name" value="ssDNA-bd"/>
</dbReference>
<keyword evidence="8" id="KW-1185">Reference proteome</keyword>
<dbReference type="PROSITE" id="PS50935">
    <property type="entry name" value="SSB"/>
    <property type="match status" value="1"/>
</dbReference>
<evidence type="ECO:0000256" key="2">
    <source>
        <dbReference type="HAMAP-Rule" id="MF_00984"/>
    </source>
</evidence>
<evidence type="ECO:0000256" key="4">
    <source>
        <dbReference type="SAM" id="MobiDB-lite"/>
    </source>
</evidence>
<dbReference type="InterPro" id="IPR012340">
    <property type="entry name" value="NA-bd_OB-fold"/>
</dbReference>
<proteinExistence type="inferred from homology"/>
<dbReference type="HAMAP" id="MF_00984">
    <property type="entry name" value="SSB"/>
    <property type="match status" value="1"/>
</dbReference>
<dbReference type="EMBL" id="NFLS01000001">
    <property type="protein sequence ID" value="OUQ58251.1"/>
    <property type="molecule type" value="Genomic_DNA"/>
</dbReference>
<keyword evidence="1 2" id="KW-0238">DNA-binding</keyword>
<dbReference type="PANTHER" id="PTHR10302:SF0">
    <property type="entry name" value="SINGLE-STRANDED DNA-BINDING PROTEIN, MITOCHONDRIAL"/>
    <property type="match status" value="1"/>
</dbReference>
<comment type="caution">
    <text evidence="2">Lacks conserved residue(s) required for the propagation of feature annotation.</text>
</comment>
<feature type="short sequence motif" description="Important for interaction with partner proteins" evidence="2">
    <location>
        <begin position="137"/>
        <end position="142"/>
    </location>
</feature>
<evidence type="ECO:0000313" key="6">
    <source>
        <dbReference type="EMBL" id="OUQ75519.1"/>
    </source>
</evidence>
<dbReference type="SUPFAM" id="SSF50249">
    <property type="entry name" value="Nucleic acid-binding proteins"/>
    <property type="match status" value="1"/>
</dbReference>
<dbReference type="GO" id="GO:0009295">
    <property type="term" value="C:nucleoid"/>
    <property type="evidence" value="ECO:0007669"/>
    <property type="project" value="TreeGrafter"/>
</dbReference>
<evidence type="ECO:0000313" key="5">
    <source>
        <dbReference type="EMBL" id="OUQ58251.1"/>
    </source>
</evidence>
<dbReference type="AlphaFoldDB" id="A0A1Y4UK97"/>
<dbReference type="Proteomes" id="UP000195859">
    <property type="component" value="Unassembled WGS sequence"/>
</dbReference>
<dbReference type="GO" id="GO:0006310">
    <property type="term" value="P:DNA recombination"/>
    <property type="evidence" value="ECO:0007669"/>
    <property type="project" value="UniProtKB-UniRule"/>
</dbReference>
<accession>A0A1Y4UK97</accession>
<dbReference type="CDD" id="cd04496">
    <property type="entry name" value="SSB_OBF"/>
    <property type="match status" value="1"/>
</dbReference>
<dbReference type="Proteomes" id="UP000196293">
    <property type="component" value="Unassembled WGS sequence"/>
</dbReference>
<gene>
    <name evidence="6" type="ORF">B5E44_07085</name>
    <name evidence="5" type="ORF">B5E59_00600</name>
</gene>
<dbReference type="Pfam" id="PF00436">
    <property type="entry name" value="SSB"/>
    <property type="match status" value="1"/>
</dbReference>
<dbReference type="PANTHER" id="PTHR10302">
    <property type="entry name" value="SINGLE-STRANDED DNA-BINDING PROTEIN"/>
    <property type="match status" value="1"/>
</dbReference>
<name>A0A1Y4UK97_9LACO</name>
<organism evidence="6 7">
    <name type="scientific">Lactobacillus gallinarum</name>
    <dbReference type="NCBI Taxonomy" id="52242"/>
    <lineage>
        <taxon>Bacteria</taxon>
        <taxon>Bacillati</taxon>
        <taxon>Bacillota</taxon>
        <taxon>Bacilli</taxon>
        <taxon>Lactobacillales</taxon>
        <taxon>Lactobacillaceae</taxon>
        <taxon>Lactobacillus</taxon>
    </lineage>
</organism>
<comment type="subunit">
    <text evidence="2">Homotetramer.</text>
</comment>
<protein>
    <recommendedName>
        <fullName evidence="2 3">Single-stranded DNA-binding protein</fullName>
        <shortName evidence="2">SSB</shortName>
    </recommendedName>
</protein>
<dbReference type="InterPro" id="IPR000424">
    <property type="entry name" value="Primosome_PriB/ssb"/>
</dbReference>
<keyword evidence="2" id="KW-0233">DNA recombination</keyword>
<reference evidence="6" key="2">
    <citation type="journal article" date="2018" name="BMC Genomics">
        <title>Whole genome sequencing and function prediction of 133 gut anaerobes isolated from chicken caecum in pure cultures.</title>
        <authorList>
            <person name="Medvecky M."/>
            <person name="Cejkova D."/>
            <person name="Polansky O."/>
            <person name="Karasova D."/>
            <person name="Kubasova T."/>
            <person name="Cizek A."/>
            <person name="Rychlik I."/>
        </authorList>
    </citation>
    <scope>NUCLEOTIDE SEQUENCE</scope>
    <source>
        <strain evidence="6">An101</strain>
        <strain evidence="5">An115</strain>
    </source>
</reference>
<dbReference type="GO" id="GO:0006260">
    <property type="term" value="P:DNA replication"/>
    <property type="evidence" value="ECO:0007669"/>
    <property type="project" value="UniProtKB-UniRule"/>
</dbReference>
<dbReference type="GO" id="GO:0003697">
    <property type="term" value="F:single-stranded DNA binding"/>
    <property type="evidence" value="ECO:0007669"/>
    <property type="project" value="UniProtKB-UniRule"/>
</dbReference>
<dbReference type="PIRSF" id="PIRSF002070">
    <property type="entry name" value="SSB"/>
    <property type="match status" value="1"/>
</dbReference>